<comment type="caution">
    <text evidence="2">The sequence shown here is derived from an EMBL/GenBank/DDBJ whole genome shotgun (WGS) entry which is preliminary data.</text>
</comment>
<feature type="region of interest" description="Disordered" evidence="1">
    <location>
        <begin position="41"/>
        <end position="64"/>
    </location>
</feature>
<evidence type="ECO:0000256" key="1">
    <source>
        <dbReference type="SAM" id="MobiDB-lite"/>
    </source>
</evidence>
<dbReference type="Proteomes" id="UP001456524">
    <property type="component" value="Unassembled WGS sequence"/>
</dbReference>
<proteinExistence type="predicted"/>
<keyword evidence="3" id="KW-1185">Reference proteome</keyword>
<evidence type="ECO:0000313" key="3">
    <source>
        <dbReference type="Proteomes" id="UP001456524"/>
    </source>
</evidence>
<organism evidence="2 3">
    <name type="scientific">Phyllosticta citrichinensis</name>
    <dbReference type="NCBI Taxonomy" id="1130410"/>
    <lineage>
        <taxon>Eukaryota</taxon>
        <taxon>Fungi</taxon>
        <taxon>Dikarya</taxon>
        <taxon>Ascomycota</taxon>
        <taxon>Pezizomycotina</taxon>
        <taxon>Dothideomycetes</taxon>
        <taxon>Dothideomycetes incertae sedis</taxon>
        <taxon>Botryosphaeriales</taxon>
        <taxon>Phyllostictaceae</taxon>
        <taxon>Phyllosticta</taxon>
    </lineage>
</organism>
<accession>A0ABR1XG29</accession>
<dbReference type="EMBL" id="JBBWUH010000013">
    <property type="protein sequence ID" value="KAK8153144.1"/>
    <property type="molecule type" value="Genomic_DNA"/>
</dbReference>
<reference evidence="2 3" key="1">
    <citation type="journal article" date="2022" name="G3 (Bethesda)">
        <title>Enemy or ally: a genomic approach to elucidate the lifestyle of Phyllosticta citrichinaensis.</title>
        <authorList>
            <person name="Buijs V.A."/>
            <person name="Groenewald J.Z."/>
            <person name="Haridas S."/>
            <person name="LaButti K.M."/>
            <person name="Lipzen A."/>
            <person name="Martin F.M."/>
            <person name="Barry K."/>
            <person name="Grigoriev I.V."/>
            <person name="Crous P.W."/>
            <person name="Seidl M.F."/>
        </authorList>
    </citation>
    <scope>NUCLEOTIDE SEQUENCE [LARGE SCALE GENOMIC DNA]</scope>
    <source>
        <strain evidence="2 3">CBS 129764</strain>
    </source>
</reference>
<name>A0ABR1XG29_9PEZI</name>
<gene>
    <name evidence="2" type="ORF">IWX90DRAFT_445467</name>
</gene>
<protein>
    <submittedName>
        <fullName evidence="2">Uncharacterized protein</fullName>
    </submittedName>
</protein>
<sequence>MQVVVIFDFVDEPTRRVSRRQARSMKSVTESCGGWHLASSTHYSSYRPRPRPPARRQREQKSDGLPCCRASVACRSRHTRTKDVAASLESIVIWRRYFCCWLSLYCFCLRAGGKEQIVGWEIARATVWSVGAARPNSERRGPSGWLTMMEREGEMGRRRCVACVKTMVVLGCIATLAWLAQDDKTIDRVDGRSWGFHGCRPLKPFLWSGVGGVLSLSRGGFLAAAAS</sequence>
<evidence type="ECO:0000313" key="2">
    <source>
        <dbReference type="EMBL" id="KAK8153144.1"/>
    </source>
</evidence>